<keyword evidence="2" id="KW-1015">Disulfide bond</keyword>
<dbReference type="InterPro" id="IPR000742">
    <property type="entry name" value="EGF"/>
</dbReference>
<dbReference type="PANTHER" id="PTHR39069:SF8">
    <property type="entry name" value="FI17111P1"/>
    <property type="match status" value="1"/>
</dbReference>
<feature type="domain" description="EGF-like" evidence="5">
    <location>
        <begin position="193"/>
        <end position="230"/>
    </location>
</feature>
<dbReference type="InterPro" id="IPR018097">
    <property type="entry name" value="EGF_Ca-bd_CS"/>
</dbReference>
<keyword evidence="3" id="KW-0812">Transmembrane</keyword>
<accession>A0AA89C9N6</accession>
<feature type="domain" description="EGF-like" evidence="5">
    <location>
        <begin position="231"/>
        <end position="275"/>
    </location>
</feature>
<dbReference type="InterPro" id="IPR001881">
    <property type="entry name" value="EGF-like_Ca-bd_dom"/>
</dbReference>
<feature type="transmembrane region" description="Helical" evidence="3">
    <location>
        <begin position="671"/>
        <end position="692"/>
    </location>
</feature>
<feature type="domain" description="EGF-like" evidence="5">
    <location>
        <begin position="284"/>
        <end position="322"/>
    </location>
</feature>
<dbReference type="Gene3D" id="2.10.25.10">
    <property type="entry name" value="Laminin"/>
    <property type="match status" value="1"/>
</dbReference>
<keyword evidence="1" id="KW-0245">EGF-like domain</keyword>
<protein>
    <submittedName>
        <fullName evidence="6">Uncharacterized protein</fullName>
    </submittedName>
</protein>
<dbReference type="SMART" id="SM00179">
    <property type="entry name" value="EGF_CA"/>
    <property type="match status" value="1"/>
</dbReference>
<gene>
    <name evidence="6" type="ORF">FSP39_003778</name>
</gene>
<dbReference type="SUPFAM" id="SSF57184">
    <property type="entry name" value="Growth factor receptor domain"/>
    <property type="match status" value="1"/>
</dbReference>
<evidence type="ECO:0000259" key="5">
    <source>
        <dbReference type="SMART" id="SM00181"/>
    </source>
</evidence>
<evidence type="ECO:0000256" key="3">
    <source>
        <dbReference type="SAM" id="Phobius"/>
    </source>
</evidence>
<name>A0AA89C9N6_PINIB</name>
<evidence type="ECO:0000313" key="6">
    <source>
        <dbReference type="EMBL" id="KAK3105699.1"/>
    </source>
</evidence>
<comment type="caution">
    <text evidence="6">The sequence shown here is derived from an EMBL/GenBank/DDBJ whole genome shotgun (WGS) entry which is preliminary data.</text>
</comment>
<evidence type="ECO:0000313" key="7">
    <source>
        <dbReference type="Proteomes" id="UP001186944"/>
    </source>
</evidence>
<keyword evidence="3" id="KW-0472">Membrane</keyword>
<evidence type="ECO:0000256" key="2">
    <source>
        <dbReference type="ARBA" id="ARBA00023157"/>
    </source>
</evidence>
<dbReference type="GO" id="GO:0005509">
    <property type="term" value="F:calcium ion binding"/>
    <property type="evidence" value="ECO:0007669"/>
    <property type="project" value="InterPro"/>
</dbReference>
<keyword evidence="7" id="KW-1185">Reference proteome</keyword>
<proteinExistence type="predicted"/>
<keyword evidence="3" id="KW-1133">Transmembrane helix</keyword>
<feature type="domain" description="EGF-like" evidence="5">
    <location>
        <begin position="67"/>
        <end position="98"/>
    </location>
</feature>
<evidence type="ECO:0000259" key="4">
    <source>
        <dbReference type="SMART" id="SM00179"/>
    </source>
</evidence>
<dbReference type="Proteomes" id="UP001186944">
    <property type="component" value="Unassembled WGS sequence"/>
</dbReference>
<feature type="domain" description="EGF-like" evidence="5">
    <location>
        <begin position="155"/>
        <end position="186"/>
    </location>
</feature>
<organism evidence="6 7">
    <name type="scientific">Pinctada imbricata</name>
    <name type="common">Atlantic pearl-oyster</name>
    <name type="synonym">Pinctada martensii</name>
    <dbReference type="NCBI Taxonomy" id="66713"/>
    <lineage>
        <taxon>Eukaryota</taxon>
        <taxon>Metazoa</taxon>
        <taxon>Spiralia</taxon>
        <taxon>Lophotrochozoa</taxon>
        <taxon>Mollusca</taxon>
        <taxon>Bivalvia</taxon>
        <taxon>Autobranchia</taxon>
        <taxon>Pteriomorphia</taxon>
        <taxon>Pterioida</taxon>
        <taxon>Pterioidea</taxon>
        <taxon>Pteriidae</taxon>
        <taxon>Pinctada</taxon>
    </lineage>
</organism>
<dbReference type="EMBL" id="VSWD01000003">
    <property type="protein sequence ID" value="KAK3105699.1"/>
    <property type="molecule type" value="Genomic_DNA"/>
</dbReference>
<dbReference type="InterPro" id="IPR009030">
    <property type="entry name" value="Growth_fac_rcpt_cys_sf"/>
</dbReference>
<evidence type="ECO:0000256" key="1">
    <source>
        <dbReference type="ARBA" id="ARBA00022536"/>
    </source>
</evidence>
<feature type="domain" description="EGF-like" evidence="5">
    <location>
        <begin position="105"/>
        <end position="142"/>
    </location>
</feature>
<dbReference type="AlphaFoldDB" id="A0AA89C9N6"/>
<feature type="domain" description="EGF-like" evidence="5">
    <location>
        <begin position="6"/>
        <end position="54"/>
    </location>
</feature>
<dbReference type="PROSITE" id="PS01187">
    <property type="entry name" value="EGF_CA"/>
    <property type="match status" value="1"/>
</dbReference>
<feature type="domain" description="EGF-like calcium-binding" evidence="4">
    <location>
        <begin position="600"/>
        <end position="648"/>
    </location>
</feature>
<sequence>MGKGSECVPRRIGDGCDSDTDCHKSWCINDMCSCKVGFKPMIDLTISNIRTYCKMLRIKDNCSSTLECQSVVANSNCSQGNCICNSGFFSNGYLTLCVKRRIYDSCKLNSDCIDAVNNSVCTNGACACQLGYKIVNRNESCEKRQIGDTCQKTEDCSYAVDKSVCKNEVCVCKTGYKVENENRTCSLRTIFDSCDVDTDCSSAVKHSKCFEGSCTCALGFYVTEHNETCQKCPTYLGDPCFYPGHCDQVDAVSVCNGTCACPSGYFIPRDRKNCTEDPRHIGDACFLRDSCNIIKYSRCGKPSYTCECVEGYFADNEDSICREFRVLPAVASSCMLSPEERAGGRGPVFCKKMRPKIGDRCLSDVHCTNIKNAVCGRNNNTCQCIYKYHPSIGDVECRPRMKVKLPDYPDPWLGGICDITEREPCPNWNITNQWCMPEEGRVNTRCRCLPGFANRFDEGECHEIQTYFIRFNISEELGCNKREDGPRCFIYSPFTYMKPYSNPRTRPFRVMKLRIQILGLDLALNSSDRYISSEIINMTSSETGLQVSALLQIKADFYNVINASDILDELLSHMERNDGKLGDSQLKIAKSYTDHILIDDFDECSDWNNYTSDCSPFAWCINTYGSFMCSCHYGKHDYKRDRPGRICRGMNYLSNFYVLCSGGTCETRWEWVGLALACLFILLISFIVYEVYSKKKEILKADPAYASLKRVKTLRRIQSRHSSKRKKEKPLLSLSQSIEGISTVFINTLLL</sequence>
<reference evidence="6" key="1">
    <citation type="submission" date="2019-08" db="EMBL/GenBank/DDBJ databases">
        <title>The improved chromosome-level genome for the pearl oyster Pinctada fucata martensii using PacBio sequencing and Hi-C.</title>
        <authorList>
            <person name="Zheng Z."/>
        </authorList>
    </citation>
    <scope>NUCLEOTIDE SEQUENCE</scope>
    <source>
        <strain evidence="6">ZZ-2019</strain>
        <tissue evidence="6">Adductor muscle</tissue>
    </source>
</reference>
<feature type="domain" description="EGF-like" evidence="5">
    <location>
        <begin position="603"/>
        <end position="648"/>
    </location>
</feature>
<dbReference type="SMART" id="SM00181">
    <property type="entry name" value="EGF"/>
    <property type="match status" value="8"/>
</dbReference>
<dbReference type="PANTHER" id="PTHR39069">
    <property type="entry name" value="ECDYSONE-INDUCIBLE GENE E1, ISOFORM A"/>
    <property type="match status" value="1"/>
</dbReference>